<evidence type="ECO:0000256" key="8">
    <source>
        <dbReference type="SAM" id="SignalP"/>
    </source>
</evidence>
<keyword evidence="7" id="KW-1015">Disulfide bond</keyword>
<evidence type="ECO:0000256" key="5">
    <source>
        <dbReference type="ARBA" id="ARBA00022729"/>
    </source>
</evidence>
<feature type="chain" id="PRO_5045432859" evidence="8">
    <location>
        <begin position="21"/>
        <end position="74"/>
    </location>
</feature>
<reference evidence="10" key="3">
    <citation type="submission" date="2025-08" db="UniProtKB">
        <authorList>
            <consortium name="RefSeq"/>
        </authorList>
    </citation>
    <scope>IDENTIFICATION</scope>
    <source>
        <tissue evidence="10">Whole organism</tissue>
    </source>
</reference>
<evidence type="ECO:0000256" key="7">
    <source>
        <dbReference type="ARBA" id="ARBA00023157"/>
    </source>
</evidence>
<evidence type="ECO:0000313" key="10">
    <source>
        <dbReference type="RefSeq" id="XP_017864843.1"/>
    </source>
</evidence>
<evidence type="ECO:0000256" key="3">
    <source>
        <dbReference type="ARBA" id="ARBA00022525"/>
    </source>
</evidence>
<comment type="similarity">
    <text evidence="2">Belongs to the bomanin family.</text>
</comment>
<keyword evidence="9" id="KW-1185">Reference proteome</keyword>
<proteinExistence type="inferred from homology"/>
<dbReference type="Pfam" id="PF08194">
    <property type="entry name" value="DIM"/>
    <property type="match status" value="1"/>
</dbReference>
<gene>
    <name evidence="10" type="primary">LOC108615112</name>
</gene>
<accession>A0ABM1PCA7</accession>
<evidence type="ECO:0000256" key="4">
    <source>
        <dbReference type="ARBA" id="ARBA00022588"/>
    </source>
</evidence>
<keyword evidence="3" id="KW-0964">Secreted</keyword>
<evidence type="ECO:0000313" key="9">
    <source>
        <dbReference type="Proteomes" id="UP000694904"/>
    </source>
</evidence>
<sequence>MKSIALQLLLLGCLLAAVCATPGKVIINGKCIDCNRPDGDDSIVVPISASGRQALTSGAVGFGLLYYIISKFVH</sequence>
<comment type="subcellular location">
    <subcellularLocation>
        <location evidence="1">Secreted</location>
    </subcellularLocation>
</comment>
<feature type="signal peptide" evidence="8">
    <location>
        <begin position="1"/>
        <end position="20"/>
    </location>
</feature>
<protein>
    <submittedName>
        <fullName evidence="10">Uncharacterized protein LOC108615112</fullName>
    </submittedName>
</protein>
<dbReference type="Proteomes" id="UP000694904">
    <property type="component" value="Chromosome 5"/>
</dbReference>
<keyword evidence="4" id="KW-0399">Innate immunity</keyword>
<keyword evidence="5 8" id="KW-0732">Signal</keyword>
<evidence type="ECO:0000256" key="1">
    <source>
        <dbReference type="ARBA" id="ARBA00004613"/>
    </source>
</evidence>
<evidence type="ECO:0000256" key="2">
    <source>
        <dbReference type="ARBA" id="ARBA00005379"/>
    </source>
</evidence>
<organism evidence="9 10">
    <name type="scientific">Drosophila arizonae</name>
    <name type="common">Fruit fly</name>
    <dbReference type="NCBI Taxonomy" id="7263"/>
    <lineage>
        <taxon>Eukaryota</taxon>
        <taxon>Metazoa</taxon>
        <taxon>Ecdysozoa</taxon>
        <taxon>Arthropoda</taxon>
        <taxon>Hexapoda</taxon>
        <taxon>Insecta</taxon>
        <taxon>Pterygota</taxon>
        <taxon>Neoptera</taxon>
        <taxon>Endopterygota</taxon>
        <taxon>Diptera</taxon>
        <taxon>Brachycera</taxon>
        <taxon>Muscomorpha</taxon>
        <taxon>Ephydroidea</taxon>
        <taxon>Drosophilidae</taxon>
        <taxon>Drosophila</taxon>
    </lineage>
</organism>
<reference evidence="9" key="1">
    <citation type="journal article" date="1997" name="Nucleic Acids Res.">
        <title>tRNAscan-SE: a program for improved detection of transfer RNA genes in genomic sequence.</title>
        <authorList>
            <person name="Lowe T.M."/>
            <person name="Eddy S.R."/>
        </authorList>
    </citation>
    <scope>NUCLEOTIDE SEQUENCE [LARGE SCALE GENOMIC DNA]</scope>
</reference>
<keyword evidence="6" id="KW-0391">Immunity</keyword>
<reference evidence="9" key="2">
    <citation type="journal article" date="2016" name="G3 (Bethesda)">
        <title>Genome Evolution in Three Species of Cactophilic Drosophila.</title>
        <authorList>
            <person name="Sanchez-Flores A."/>
            <person name="Penazola F."/>
            <person name="Carpinteyro-Ponce J."/>
            <person name="Nazario-Yepiz N."/>
            <person name="Abreu-Goodger C."/>
            <person name="Machado C.A."/>
            <person name="Markow T.A."/>
        </authorList>
    </citation>
    <scope>NUCLEOTIDE SEQUENCE [LARGE SCALE GENOMIC DNA]</scope>
</reference>
<dbReference type="RefSeq" id="XP_017864843.1">
    <property type="nucleotide sequence ID" value="XM_018009354.1"/>
</dbReference>
<dbReference type="GeneID" id="108615112"/>
<name>A0ABM1PCA7_DROAR</name>
<dbReference type="InterPro" id="IPR013172">
    <property type="entry name" value="Bomanin"/>
</dbReference>
<evidence type="ECO:0000256" key="6">
    <source>
        <dbReference type="ARBA" id="ARBA00022859"/>
    </source>
</evidence>